<accession>A0A2B7Y4G4</accession>
<organism evidence="6 7">
    <name type="scientific">Polytolypa hystricis (strain UAMH7299)</name>
    <dbReference type="NCBI Taxonomy" id="1447883"/>
    <lineage>
        <taxon>Eukaryota</taxon>
        <taxon>Fungi</taxon>
        <taxon>Dikarya</taxon>
        <taxon>Ascomycota</taxon>
        <taxon>Pezizomycotina</taxon>
        <taxon>Eurotiomycetes</taxon>
        <taxon>Eurotiomycetidae</taxon>
        <taxon>Onygenales</taxon>
        <taxon>Onygenales incertae sedis</taxon>
        <taxon>Polytolypa</taxon>
    </lineage>
</organism>
<dbReference type="GO" id="GO:0034272">
    <property type="term" value="C:phosphatidylinositol 3-kinase complex, class III, type II"/>
    <property type="evidence" value="ECO:0007669"/>
    <property type="project" value="TreeGrafter"/>
</dbReference>
<dbReference type="GO" id="GO:0043548">
    <property type="term" value="F:phosphatidylinositol 3-kinase binding"/>
    <property type="evidence" value="ECO:0007669"/>
    <property type="project" value="TreeGrafter"/>
</dbReference>
<dbReference type="PANTHER" id="PTHR12768">
    <property type="entry name" value="BECLIN 1"/>
    <property type="match status" value="1"/>
</dbReference>
<dbReference type="Pfam" id="PF17675">
    <property type="entry name" value="APG6_N"/>
    <property type="match status" value="1"/>
</dbReference>
<evidence type="ECO:0000313" key="7">
    <source>
        <dbReference type="Proteomes" id="UP000224634"/>
    </source>
</evidence>
<dbReference type="InterPro" id="IPR041691">
    <property type="entry name" value="Atg6/beclin_CC"/>
</dbReference>
<dbReference type="InterPro" id="IPR038274">
    <property type="entry name" value="Atg6/Beclin_C_sf"/>
</dbReference>
<keyword evidence="2" id="KW-0175">Coiled coil</keyword>
<name>A0A2B7Y4G4_POLH7</name>
<dbReference type="GO" id="GO:0000407">
    <property type="term" value="C:phagophore assembly site"/>
    <property type="evidence" value="ECO:0007669"/>
    <property type="project" value="TreeGrafter"/>
</dbReference>
<evidence type="ECO:0000256" key="3">
    <source>
        <dbReference type="SAM" id="MobiDB-lite"/>
    </source>
</evidence>
<dbReference type="GO" id="GO:0030674">
    <property type="term" value="F:protein-macromolecule adaptor activity"/>
    <property type="evidence" value="ECO:0007669"/>
    <property type="project" value="TreeGrafter"/>
</dbReference>
<dbReference type="GO" id="GO:0006995">
    <property type="term" value="P:cellular response to nitrogen starvation"/>
    <property type="evidence" value="ECO:0007669"/>
    <property type="project" value="TreeGrafter"/>
</dbReference>
<dbReference type="Pfam" id="PF04111">
    <property type="entry name" value="APG6"/>
    <property type="match status" value="1"/>
</dbReference>
<evidence type="ECO:0000313" key="6">
    <source>
        <dbReference type="EMBL" id="PGH16386.1"/>
    </source>
</evidence>
<reference evidence="6 7" key="1">
    <citation type="submission" date="2017-10" db="EMBL/GenBank/DDBJ databases">
        <title>Comparative genomics in systemic dimorphic fungi from Ajellomycetaceae.</title>
        <authorList>
            <person name="Munoz J.F."/>
            <person name="Mcewen J.G."/>
            <person name="Clay O.K."/>
            <person name="Cuomo C.A."/>
        </authorList>
    </citation>
    <scope>NUCLEOTIDE SEQUENCE [LARGE SCALE GENOMIC DNA]</scope>
    <source>
        <strain evidence="6 7">UAMH7299</strain>
    </source>
</reference>
<dbReference type="GO" id="GO:0034271">
    <property type="term" value="C:phosphatidylinositol 3-kinase complex, class III, type I"/>
    <property type="evidence" value="ECO:0007669"/>
    <property type="project" value="TreeGrafter"/>
</dbReference>
<dbReference type="Gene3D" id="1.10.418.40">
    <property type="entry name" value="Autophagy protein 6/Beclin 1"/>
    <property type="match status" value="1"/>
</dbReference>
<feature type="domain" description="Atg6/beclin coiled-coil" evidence="5">
    <location>
        <begin position="162"/>
        <end position="290"/>
    </location>
</feature>
<dbReference type="EMBL" id="PDNA01000074">
    <property type="protein sequence ID" value="PGH16386.1"/>
    <property type="molecule type" value="Genomic_DNA"/>
</dbReference>
<dbReference type="InterPro" id="IPR007243">
    <property type="entry name" value="Atg6/Beclin"/>
</dbReference>
<sequence length="538" mass="59686">MYCQKCRSPLKLDSSLEDLNPAAFDLLVGSTGKSISRKSSKPASSQPSYPPERQDLYNQVSRRATSPVYKKTVPPHRHGQGTHPGASRQGKHDSPAMSFVMLSESQVGPPRPAISTNDDDRRLQNGADTTGKVEDDRTSSHQMERTARLFEIISARSDIDHPICSECTDSLVDGLQKRLQNATKERDAYISFLKNLNTSLPSQEDVKAAEKELETTLAAEAEAFQELLTLEKEKADVDNEIAALEEEARELDLQEEQFWRDRNAFALTLSEFQNEREALNMKYDHDSRQLERLQRTNVYNDTFCIGHDGHFGTINGLRLGRLSNPSVEWPEINAAWGQALLLLATLADKLGYQFQGYKLRPMGSTSRIDKIEYPALAQGEHTDSNSRTPNYPTALPAPKIRSLELYSSGDHPLTLIPWLHRSFDAGMVAFLECLRQLGSHVEHTTANLASASPRGGRPRPSLTPGLKLPYEIKRDKIGDTSIKLGFNQNDETWTRACKYTLTCCKFLLAHASNIAGAGSSGSPPFSGNVGTATGARER</sequence>
<dbReference type="FunFam" id="1.10.418.40:FF:000005">
    <property type="entry name" value="Autophagy protein Apg6, putative"/>
    <property type="match status" value="1"/>
</dbReference>
<gene>
    <name evidence="6" type="ORF">AJ80_05236</name>
</gene>
<comment type="similarity">
    <text evidence="1">Belongs to the beclin family.</text>
</comment>
<protein>
    <submittedName>
        <fullName evidence="6">Uncharacterized protein</fullName>
    </submittedName>
</protein>
<evidence type="ECO:0000259" key="5">
    <source>
        <dbReference type="Pfam" id="PF17675"/>
    </source>
</evidence>
<dbReference type="STRING" id="1447883.A0A2B7Y4G4"/>
<dbReference type="AlphaFoldDB" id="A0A2B7Y4G4"/>
<dbReference type="Gene3D" id="6.10.250.3110">
    <property type="match status" value="1"/>
</dbReference>
<proteinExistence type="inferred from homology"/>
<dbReference type="InterPro" id="IPR040455">
    <property type="entry name" value="Atg6_BARA"/>
</dbReference>
<feature type="compositionally biased region" description="Low complexity" evidence="3">
    <location>
        <begin position="518"/>
        <end position="530"/>
    </location>
</feature>
<dbReference type="GO" id="GO:0000423">
    <property type="term" value="P:mitophagy"/>
    <property type="evidence" value="ECO:0007669"/>
    <property type="project" value="TreeGrafter"/>
</dbReference>
<evidence type="ECO:0000256" key="1">
    <source>
        <dbReference type="ARBA" id="ARBA00005965"/>
    </source>
</evidence>
<evidence type="ECO:0000259" key="4">
    <source>
        <dbReference type="Pfam" id="PF04111"/>
    </source>
</evidence>
<feature type="coiled-coil region" evidence="2">
    <location>
        <begin position="227"/>
        <end position="296"/>
    </location>
</feature>
<comment type="caution">
    <text evidence="6">The sequence shown here is derived from an EMBL/GenBank/DDBJ whole genome shotgun (WGS) entry which is preliminary data.</text>
</comment>
<dbReference type="PANTHER" id="PTHR12768:SF4">
    <property type="entry name" value="BECLIN-1"/>
    <property type="match status" value="1"/>
</dbReference>
<feature type="compositionally biased region" description="Basic and acidic residues" evidence="3">
    <location>
        <begin position="131"/>
        <end position="142"/>
    </location>
</feature>
<feature type="region of interest" description="Disordered" evidence="3">
    <location>
        <begin position="31"/>
        <end position="142"/>
    </location>
</feature>
<feature type="domain" description="Atg6 BARA" evidence="4">
    <location>
        <begin position="293"/>
        <end position="513"/>
    </location>
</feature>
<dbReference type="Proteomes" id="UP000224634">
    <property type="component" value="Unassembled WGS sequence"/>
</dbReference>
<evidence type="ECO:0000256" key="2">
    <source>
        <dbReference type="SAM" id="Coils"/>
    </source>
</evidence>
<dbReference type="OrthoDB" id="20368at2759"/>
<feature type="region of interest" description="Disordered" evidence="3">
    <location>
        <begin position="518"/>
        <end position="538"/>
    </location>
</feature>
<dbReference type="GO" id="GO:0045324">
    <property type="term" value="P:late endosome to vacuole transport"/>
    <property type="evidence" value="ECO:0007669"/>
    <property type="project" value="TreeGrafter"/>
</dbReference>
<keyword evidence="7" id="KW-1185">Reference proteome</keyword>
<feature type="region of interest" description="Disordered" evidence="3">
    <location>
        <begin position="446"/>
        <end position="466"/>
    </location>
</feature>
<dbReference type="GO" id="GO:0000045">
    <property type="term" value="P:autophagosome assembly"/>
    <property type="evidence" value="ECO:0007669"/>
    <property type="project" value="TreeGrafter"/>
</dbReference>